<protein>
    <submittedName>
        <fullName evidence="2">DUF3365 domain-containing protein</fullName>
    </submittedName>
</protein>
<dbReference type="InterPro" id="IPR021796">
    <property type="entry name" value="Tll0287-like_dom"/>
</dbReference>
<keyword evidence="3" id="KW-1185">Reference proteome</keyword>
<accession>A0A937AK09</accession>
<name>A0A937AK09_9BACT</name>
<dbReference type="Pfam" id="PF11845">
    <property type="entry name" value="Tll0287-like"/>
    <property type="match status" value="1"/>
</dbReference>
<evidence type="ECO:0000313" key="3">
    <source>
        <dbReference type="Proteomes" id="UP000642920"/>
    </source>
</evidence>
<sequence>MMYPIKCFIFCSLALSLLLGCGFSTEKRRPAAIEKRMKERSIKVISEADILEEVRKKGDSITQEAQTALLEKLSTKIAEGSYKAAVSYCAKNAQELTDSLANKYQVHLKRVSLKNRNALNKPSKLEQGLLEAYQYTFEQGGSLNNNVQFYSNEDSILYNKPIFIGSELCLNCHGDKSNQALEVKEILKDYYPADSAHGYKVGDLRGMWSVAFSKKQLVKSM</sequence>
<proteinExistence type="predicted"/>
<reference evidence="2" key="1">
    <citation type="submission" date="2021-01" db="EMBL/GenBank/DDBJ databases">
        <title>Marivirga sp. nov., isolated from intertidal surface sediments.</title>
        <authorList>
            <person name="Zhang M."/>
        </authorList>
    </citation>
    <scope>NUCLEOTIDE SEQUENCE</scope>
    <source>
        <strain evidence="2">SM1354</strain>
    </source>
</reference>
<gene>
    <name evidence="2" type="ORF">JKP34_02610</name>
</gene>
<evidence type="ECO:0000259" key="1">
    <source>
        <dbReference type="Pfam" id="PF11845"/>
    </source>
</evidence>
<comment type="caution">
    <text evidence="2">The sequence shown here is derived from an EMBL/GenBank/DDBJ whole genome shotgun (WGS) entry which is preliminary data.</text>
</comment>
<feature type="domain" description="Tll0287-like" evidence="1">
    <location>
        <begin position="50"/>
        <end position="212"/>
    </location>
</feature>
<organism evidence="2 3">
    <name type="scientific">Marivirga atlantica</name>
    <dbReference type="NCBI Taxonomy" id="1548457"/>
    <lineage>
        <taxon>Bacteria</taxon>
        <taxon>Pseudomonadati</taxon>
        <taxon>Bacteroidota</taxon>
        <taxon>Cytophagia</taxon>
        <taxon>Cytophagales</taxon>
        <taxon>Marivirgaceae</taxon>
        <taxon>Marivirga</taxon>
    </lineage>
</organism>
<evidence type="ECO:0000313" key="2">
    <source>
        <dbReference type="EMBL" id="MBL0764127.1"/>
    </source>
</evidence>
<dbReference type="EMBL" id="JAERQG010000001">
    <property type="protein sequence ID" value="MBL0764127.1"/>
    <property type="molecule type" value="Genomic_DNA"/>
</dbReference>
<dbReference type="AlphaFoldDB" id="A0A937AK09"/>
<dbReference type="Proteomes" id="UP000642920">
    <property type="component" value="Unassembled WGS sequence"/>
</dbReference>
<dbReference type="PROSITE" id="PS51257">
    <property type="entry name" value="PROKAR_LIPOPROTEIN"/>
    <property type="match status" value="1"/>
</dbReference>